<evidence type="ECO:0000259" key="4">
    <source>
        <dbReference type="Pfam" id="PF06429"/>
    </source>
</evidence>
<dbReference type="Proteomes" id="UP000199584">
    <property type="component" value="Unassembled WGS sequence"/>
</dbReference>
<dbReference type="AlphaFoldDB" id="A0A1I6CVC2"/>
<name>A0A1I6CVC2_9FIRM</name>
<dbReference type="RefSeq" id="WP_165608136.1">
    <property type="nucleotide sequence ID" value="NZ_FOYM01000002.1"/>
</dbReference>
<keyword evidence="6" id="KW-0966">Cell projection</keyword>
<evidence type="ECO:0000259" key="3">
    <source>
        <dbReference type="Pfam" id="PF00460"/>
    </source>
</evidence>
<dbReference type="InterPro" id="IPR012836">
    <property type="entry name" value="FlgF"/>
</dbReference>
<evidence type="ECO:0000256" key="1">
    <source>
        <dbReference type="ARBA" id="ARBA00009677"/>
    </source>
</evidence>
<dbReference type="InterPro" id="IPR010930">
    <property type="entry name" value="Flg_bb/hook_C_dom"/>
</dbReference>
<protein>
    <submittedName>
        <fullName evidence="6">Flagellar basal-body rod protein FlgG</fullName>
    </submittedName>
</protein>
<dbReference type="InterPro" id="IPR053967">
    <property type="entry name" value="LlgE_F_G-like_D1"/>
</dbReference>
<feature type="domain" description="Flagellar basal-body/hook protein C-terminal" evidence="4">
    <location>
        <begin position="208"/>
        <end position="252"/>
    </location>
</feature>
<dbReference type="PANTHER" id="PTHR30435">
    <property type="entry name" value="FLAGELLAR PROTEIN"/>
    <property type="match status" value="1"/>
</dbReference>
<organism evidence="6 7">
    <name type="scientific">Desulfoscipio geothermicus DSM 3669</name>
    <dbReference type="NCBI Taxonomy" id="1121426"/>
    <lineage>
        <taxon>Bacteria</taxon>
        <taxon>Bacillati</taxon>
        <taxon>Bacillota</taxon>
        <taxon>Clostridia</taxon>
        <taxon>Eubacteriales</taxon>
        <taxon>Desulfallaceae</taxon>
        <taxon>Desulfoscipio</taxon>
    </lineage>
</organism>
<keyword evidence="2" id="KW-0975">Bacterial flagellum</keyword>
<dbReference type="STRING" id="39060.SAMN05660706_102125"/>
<dbReference type="NCBIfam" id="TIGR03506">
    <property type="entry name" value="FlgEFG_subfam"/>
    <property type="match status" value="1"/>
</dbReference>
<dbReference type="PROSITE" id="PS00588">
    <property type="entry name" value="FLAGELLA_BB_ROD"/>
    <property type="match status" value="1"/>
</dbReference>
<dbReference type="Pfam" id="PF22692">
    <property type="entry name" value="LlgE_F_G_D1"/>
    <property type="match status" value="1"/>
</dbReference>
<gene>
    <name evidence="6" type="ORF">SAMN05660706_102125</name>
</gene>
<dbReference type="InterPro" id="IPR001444">
    <property type="entry name" value="Flag_bb_rod_N"/>
</dbReference>
<dbReference type="SUPFAM" id="SSF117143">
    <property type="entry name" value="Flagellar hook protein flgE"/>
    <property type="match status" value="1"/>
</dbReference>
<dbReference type="InterPro" id="IPR037925">
    <property type="entry name" value="FlgE/F/G-like"/>
</dbReference>
<reference evidence="7" key="1">
    <citation type="submission" date="2016-10" db="EMBL/GenBank/DDBJ databases">
        <authorList>
            <person name="Varghese N."/>
            <person name="Submissions S."/>
        </authorList>
    </citation>
    <scope>NUCLEOTIDE SEQUENCE [LARGE SCALE GENOMIC DNA]</scope>
    <source>
        <strain evidence="7">DSM 3669</strain>
    </source>
</reference>
<accession>A0A1I6CVC2</accession>
<dbReference type="EMBL" id="FOYM01000002">
    <property type="protein sequence ID" value="SFQ97136.1"/>
    <property type="molecule type" value="Genomic_DNA"/>
</dbReference>
<dbReference type="GO" id="GO:0030694">
    <property type="term" value="C:bacterial-type flagellum basal body, rod"/>
    <property type="evidence" value="ECO:0007669"/>
    <property type="project" value="InterPro"/>
</dbReference>
<proteinExistence type="inferred from homology"/>
<dbReference type="InterPro" id="IPR020013">
    <property type="entry name" value="Flagellar_FlgE/F/G"/>
</dbReference>
<dbReference type="PANTHER" id="PTHR30435:SF19">
    <property type="entry name" value="FLAGELLAR BASAL-BODY ROD PROTEIN FLGG"/>
    <property type="match status" value="1"/>
</dbReference>
<keyword evidence="6" id="KW-0969">Cilium</keyword>
<feature type="domain" description="Flagellar basal body rod protein N-terminal" evidence="3">
    <location>
        <begin position="5"/>
        <end position="35"/>
    </location>
</feature>
<keyword evidence="7" id="KW-1185">Reference proteome</keyword>
<evidence type="ECO:0000256" key="2">
    <source>
        <dbReference type="RuleBase" id="RU362116"/>
    </source>
</evidence>
<evidence type="ECO:0000259" key="5">
    <source>
        <dbReference type="Pfam" id="PF22692"/>
    </source>
</evidence>
<dbReference type="Pfam" id="PF00460">
    <property type="entry name" value="Flg_bb_rod"/>
    <property type="match status" value="1"/>
</dbReference>
<dbReference type="Pfam" id="PF06429">
    <property type="entry name" value="Flg_bbr_C"/>
    <property type="match status" value="1"/>
</dbReference>
<feature type="domain" description="Flagellar hook protein FlgE/F/G-like D1" evidence="5">
    <location>
        <begin position="103"/>
        <end position="164"/>
    </location>
</feature>
<dbReference type="GO" id="GO:0071978">
    <property type="term" value="P:bacterial-type flagellum-dependent swarming motility"/>
    <property type="evidence" value="ECO:0007669"/>
    <property type="project" value="TreeGrafter"/>
</dbReference>
<dbReference type="NCBIfam" id="TIGR02490">
    <property type="entry name" value="flgF"/>
    <property type="match status" value="1"/>
</dbReference>
<evidence type="ECO:0000313" key="6">
    <source>
        <dbReference type="EMBL" id="SFQ97136.1"/>
    </source>
</evidence>
<dbReference type="InterPro" id="IPR019776">
    <property type="entry name" value="Flagellar_basal_body_rod_CS"/>
</dbReference>
<evidence type="ECO:0000313" key="7">
    <source>
        <dbReference type="Proteomes" id="UP000199584"/>
    </source>
</evidence>
<keyword evidence="6" id="KW-0282">Flagellum</keyword>
<comment type="similarity">
    <text evidence="1 2">Belongs to the flagella basal body rod proteins family.</text>
</comment>
<comment type="subcellular location">
    <subcellularLocation>
        <location evidence="2">Bacterial flagellum basal body</location>
    </subcellularLocation>
</comment>
<sequence length="258" mass="28316">MIRGIYTTVSGMNVQIARMDTLSNNLANINTPGFKKDRTLAEPFTSLLQLSIRQTGAVSPNNGRVPLGSTNLGASVKQVATDFSPGLLRETGNNTDFALSRPGFFVLADPENEDDIYYTRSGNFHLDENGFLVNDGGYRVIGENGPLQISDSEKFTVDENGSITENENVTGKFYIASFNDPGSLERIGSNLYRAREQEPEQVADPGLMQRFLEGSNVEPVEEMMHMINVARAYETGQKIIQSQDGLLDLAINKVGVVR</sequence>